<organism evidence="9 10">
    <name type="scientific">Halobium palmae</name>
    <dbReference type="NCBI Taxonomy" id="1776492"/>
    <lineage>
        <taxon>Archaea</taxon>
        <taxon>Methanobacteriati</taxon>
        <taxon>Methanobacteriota</taxon>
        <taxon>Stenosarchaea group</taxon>
        <taxon>Halobacteria</taxon>
        <taxon>Halobacteriales</taxon>
        <taxon>Haloferacaceae</taxon>
        <taxon>Halobium</taxon>
    </lineage>
</organism>
<dbReference type="PANTHER" id="PTHR43520">
    <property type="entry name" value="ATP7, ISOFORM B"/>
    <property type="match status" value="1"/>
</dbReference>
<dbReference type="NCBIfam" id="TIGR01494">
    <property type="entry name" value="ATPase_P-type"/>
    <property type="match status" value="1"/>
</dbReference>
<dbReference type="GO" id="GO:0046872">
    <property type="term" value="F:metal ion binding"/>
    <property type="evidence" value="ECO:0007669"/>
    <property type="project" value="UniProtKB-KW"/>
</dbReference>
<keyword evidence="3" id="KW-0479">Metal-binding</keyword>
<evidence type="ECO:0000256" key="3">
    <source>
        <dbReference type="ARBA" id="ARBA00022723"/>
    </source>
</evidence>
<feature type="domain" description="P-type ATPase A" evidence="8">
    <location>
        <begin position="147"/>
        <end position="234"/>
    </location>
</feature>
<feature type="non-terminal residue" evidence="9">
    <location>
        <position position="293"/>
    </location>
</feature>
<keyword evidence="6 7" id="KW-0472">Membrane</keyword>
<dbReference type="InterPro" id="IPR008250">
    <property type="entry name" value="ATPase_P-typ_transduc_dom_A_sf"/>
</dbReference>
<feature type="non-terminal residue" evidence="9">
    <location>
        <position position="1"/>
    </location>
</feature>
<keyword evidence="5 7" id="KW-1133">Transmembrane helix</keyword>
<keyword evidence="4" id="KW-1278">Translocase</keyword>
<dbReference type="AlphaFoldDB" id="A0ABD5S3W7"/>
<keyword evidence="10" id="KW-1185">Reference proteome</keyword>
<name>A0ABD5S3W7_9EURY</name>
<reference evidence="9 10" key="1">
    <citation type="journal article" date="2019" name="Int. J. Syst. Evol. Microbiol.">
        <title>The Global Catalogue of Microorganisms (GCM) 10K type strain sequencing project: providing services to taxonomists for standard genome sequencing and annotation.</title>
        <authorList>
            <consortium name="The Broad Institute Genomics Platform"/>
            <consortium name="The Broad Institute Genome Sequencing Center for Infectious Disease"/>
            <person name="Wu L."/>
            <person name="Ma J."/>
        </authorList>
    </citation>
    <scope>NUCLEOTIDE SEQUENCE [LARGE SCALE GENOMIC DNA]</scope>
    <source>
        <strain evidence="9 10">NBRC 111368</strain>
    </source>
</reference>
<dbReference type="EMBL" id="JBHSWU010001023">
    <property type="protein sequence ID" value="MFC6726306.1"/>
    <property type="molecule type" value="Genomic_DNA"/>
</dbReference>
<accession>A0ABD5S3W7</accession>
<sequence length="293" mass="30895">SVPLAVLMMGDLVGLPTPDAVFGVGKGWIALALATPVQVLLGREFYENSYKALVRNRSANMDVLIALGSTTAFVYSVAVLLGFPGGLYFESAALILTFITLGNYLEARSKGRAGEAIRQLLELEADTATVVDEVNGAGDGDDPEFRNEREVDLSDVAVGDVLKVRPGEKVPTDGVVVDGQSAVDESMVTGESVPVEKRAGDEVVGSTINENGVLYVRATKVGEETALQQIVATVREAQSRQPAVQNLADRISAYFVPAVIANAVLWGAVWFLFPEALAGFVSALPVWGLLGGG</sequence>
<dbReference type="Proteomes" id="UP001596328">
    <property type="component" value="Unassembled WGS sequence"/>
</dbReference>
<comment type="subcellular location">
    <subcellularLocation>
        <location evidence="1">Endomembrane system</location>
        <topology evidence="1">Multi-pass membrane protein</topology>
    </subcellularLocation>
</comment>
<gene>
    <name evidence="9" type="ORF">ACFQE1_18445</name>
</gene>
<dbReference type="Gene3D" id="2.70.150.10">
    <property type="entry name" value="Calcium-transporting ATPase, cytoplasmic transduction domain A"/>
    <property type="match status" value="1"/>
</dbReference>
<evidence type="ECO:0000256" key="6">
    <source>
        <dbReference type="ARBA" id="ARBA00023136"/>
    </source>
</evidence>
<dbReference type="Pfam" id="PF00122">
    <property type="entry name" value="E1-E2_ATPase"/>
    <property type="match status" value="1"/>
</dbReference>
<dbReference type="InterPro" id="IPR001757">
    <property type="entry name" value="P_typ_ATPase"/>
</dbReference>
<evidence type="ECO:0000256" key="7">
    <source>
        <dbReference type="SAM" id="Phobius"/>
    </source>
</evidence>
<dbReference type="InterPro" id="IPR059000">
    <property type="entry name" value="ATPase_P-type_domA"/>
</dbReference>
<evidence type="ECO:0000313" key="10">
    <source>
        <dbReference type="Proteomes" id="UP001596328"/>
    </source>
</evidence>
<keyword evidence="2 7" id="KW-0812">Transmembrane</keyword>
<proteinExistence type="predicted"/>
<dbReference type="FunFam" id="2.70.150.10:FF:000002">
    <property type="entry name" value="Copper-transporting ATPase 1, putative"/>
    <property type="match status" value="1"/>
</dbReference>
<evidence type="ECO:0000259" key="8">
    <source>
        <dbReference type="Pfam" id="PF00122"/>
    </source>
</evidence>
<evidence type="ECO:0000256" key="5">
    <source>
        <dbReference type="ARBA" id="ARBA00022989"/>
    </source>
</evidence>
<evidence type="ECO:0000256" key="1">
    <source>
        <dbReference type="ARBA" id="ARBA00004127"/>
    </source>
</evidence>
<dbReference type="GO" id="GO:0012505">
    <property type="term" value="C:endomembrane system"/>
    <property type="evidence" value="ECO:0007669"/>
    <property type="project" value="UniProtKB-SubCell"/>
</dbReference>
<evidence type="ECO:0000256" key="4">
    <source>
        <dbReference type="ARBA" id="ARBA00022967"/>
    </source>
</evidence>
<evidence type="ECO:0000313" key="9">
    <source>
        <dbReference type="EMBL" id="MFC6726306.1"/>
    </source>
</evidence>
<dbReference type="SUPFAM" id="SSF81653">
    <property type="entry name" value="Calcium ATPase, transduction domain A"/>
    <property type="match status" value="1"/>
</dbReference>
<feature type="transmembrane region" description="Helical" evidence="7">
    <location>
        <begin position="63"/>
        <end position="81"/>
    </location>
</feature>
<evidence type="ECO:0000256" key="2">
    <source>
        <dbReference type="ARBA" id="ARBA00022692"/>
    </source>
</evidence>
<feature type="transmembrane region" description="Helical" evidence="7">
    <location>
        <begin position="251"/>
        <end position="273"/>
    </location>
</feature>
<protein>
    <submittedName>
        <fullName evidence="9">HAD-IC family P-type ATPase</fullName>
    </submittedName>
</protein>
<dbReference type="PANTHER" id="PTHR43520:SF8">
    <property type="entry name" value="P-TYPE CU(+) TRANSPORTER"/>
    <property type="match status" value="1"/>
</dbReference>
<comment type="caution">
    <text evidence="9">The sequence shown here is derived from an EMBL/GenBank/DDBJ whole genome shotgun (WGS) entry which is preliminary data.</text>
</comment>
<feature type="transmembrane region" description="Helical" evidence="7">
    <location>
        <begin position="20"/>
        <end position="42"/>
    </location>
</feature>
<feature type="transmembrane region" description="Helical" evidence="7">
    <location>
        <begin position="87"/>
        <end position="105"/>
    </location>
</feature>